<proteinExistence type="inferred from homology"/>
<dbReference type="EMBL" id="WNDX01000190">
    <property type="protein sequence ID" value="KAF1036854.1"/>
    <property type="molecule type" value="Genomic_DNA"/>
</dbReference>
<feature type="transmembrane region" description="Helical" evidence="8">
    <location>
        <begin position="34"/>
        <end position="67"/>
    </location>
</feature>
<keyword evidence="7 8" id="KW-0472">Membrane</keyword>
<feature type="transmembrane region" description="Helical" evidence="8">
    <location>
        <begin position="102"/>
        <end position="122"/>
    </location>
</feature>
<evidence type="ECO:0000256" key="4">
    <source>
        <dbReference type="ARBA" id="ARBA00022475"/>
    </source>
</evidence>
<reference evidence="10" key="1">
    <citation type="journal article" date="2020" name="MBio">
        <title>Horizontal gene transfer to a defensive symbiont with a reduced genome amongst a multipartite beetle microbiome.</title>
        <authorList>
            <person name="Waterworth S.C."/>
            <person name="Florez L.V."/>
            <person name="Rees E.R."/>
            <person name="Hertweck C."/>
            <person name="Kaltenpoth M."/>
            <person name="Kwan J.C."/>
        </authorList>
    </citation>
    <scope>NUCLEOTIDE SEQUENCE [LARGE SCALE GENOMIC DNA]</scope>
</reference>
<evidence type="ECO:0000256" key="3">
    <source>
        <dbReference type="ARBA" id="ARBA00022448"/>
    </source>
</evidence>
<feature type="transmembrane region" description="Helical" evidence="8">
    <location>
        <begin position="220"/>
        <end position="245"/>
    </location>
</feature>
<comment type="similarity">
    <text evidence="2 8">Belongs to the 4-toluene sulfonate uptake permease (TSUP) (TC 2.A.102) family.</text>
</comment>
<name>A0A7V8FT53_9BURK</name>
<keyword evidence="6 8" id="KW-1133">Transmembrane helix</keyword>
<accession>A0A7V8FT53</accession>
<evidence type="ECO:0000256" key="2">
    <source>
        <dbReference type="ARBA" id="ARBA00009142"/>
    </source>
</evidence>
<dbReference type="InterPro" id="IPR002781">
    <property type="entry name" value="TM_pro_TauE-like"/>
</dbReference>
<organism evidence="9 10">
    <name type="scientific">Herbaspirillum frisingense</name>
    <dbReference type="NCBI Taxonomy" id="92645"/>
    <lineage>
        <taxon>Bacteria</taxon>
        <taxon>Pseudomonadati</taxon>
        <taxon>Pseudomonadota</taxon>
        <taxon>Betaproteobacteria</taxon>
        <taxon>Burkholderiales</taxon>
        <taxon>Oxalobacteraceae</taxon>
        <taxon>Herbaspirillum</taxon>
    </lineage>
</organism>
<dbReference type="PANTHER" id="PTHR30269">
    <property type="entry name" value="TRANSMEMBRANE PROTEIN YFCA"/>
    <property type="match status" value="1"/>
</dbReference>
<dbReference type="InterPro" id="IPR052017">
    <property type="entry name" value="TSUP"/>
</dbReference>
<evidence type="ECO:0000313" key="10">
    <source>
        <dbReference type="Proteomes" id="UP000462435"/>
    </source>
</evidence>
<feature type="transmembrane region" description="Helical" evidence="8">
    <location>
        <begin position="129"/>
        <end position="147"/>
    </location>
</feature>
<feature type="transmembrane region" description="Helical" evidence="8">
    <location>
        <begin position="7"/>
        <end position="28"/>
    </location>
</feature>
<evidence type="ECO:0000256" key="8">
    <source>
        <dbReference type="RuleBase" id="RU363041"/>
    </source>
</evidence>
<dbReference type="AlphaFoldDB" id="A0A7V8FT53"/>
<keyword evidence="4 8" id="KW-1003">Cell membrane</keyword>
<feature type="transmembrane region" description="Helical" evidence="8">
    <location>
        <begin position="159"/>
        <end position="183"/>
    </location>
</feature>
<dbReference type="Pfam" id="PF01925">
    <property type="entry name" value="TauE"/>
    <property type="match status" value="1"/>
</dbReference>
<feature type="transmembrane region" description="Helical" evidence="8">
    <location>
        <begin position="195"/>
        <end position="214"/>
    </location>
</feature>
<evidence type="ECO:0000256" key="1">
    <source>
        <dbReference type="ARBA" id="ARBA00004651"/>
    </source>
</evidence>
<dbReference type="PANTHER" id="PTHR30269:SF32">
    <property type="entry name" value="MEMBRANE TRANSPORTER PROTEIN-RELATED"/>
    <property type="match status" value="1"/>
</dbReference>
<evidence type="ECO:0000256" key="6">
    <source>
        <dbReference type="ARBA" id="ARBA00022989"/>
    </source>
</evidence>
<sequence>MAGRLGSIDIAALAAFSVFAMQSILSFMDMNAAVLAACLAVFLLAGFVKGVIGLGLPTVAVGLLSLVMPPVQAAALLIVPSMVTNVWQLLAGGAFLALARRLWAMLAGIVIGTLAGSGFMGADGGRRAIIFLGVALVLYAVAGLASFKFSVPAGQEKWWSPLIGVATGLVTAATGVFVIPAVPYLQALNLERDELIQALGLSFTISTAALAINLGQGGAFSGGVAGASAVVLLPALLGMAIGTWVRGRVKAATFRRCFFAGLLLLGLHLASHILG</sequence>
<dbReference type="Proteomes" id="UP000462435">
    <property type="component" value="Unassembled WGS sequence"/>
</dbReference>
<dbReference type="GO" id="GO:0005886">
    <property type="term" value="C:plasma membrane"/>
    <property type="evidence" value="ECO:0007669"/>
    <property type="project" value="UniProtKB-SubCell"/>
</dbReference>
<comment type="caution">
    <text evidence="9">The sequence shown here is derived from an EMBL/GenBank/DDBJ whole genome shotgun (WGS) entry which is preliminary data.</text>
</comment>
<feature type="transmembrane region" description="Helical" evidence="8">
    <location>
        <begin position="257"/>
        <end position="274"/>
    </location>
</feature>
<keyword evidence="5 8" id="KW-0812">Transmembrane</keyword>
<gene>
    <name evidence="9" type="ORF">GAK35_03997</name>
</gene>
<comment type="subcellular location">
    <subcellularLocation>
        <location evidence="1 8">Cell membrane</location>
        <topology evidence="1 8">Multi-pass membrane protein</topology>
    </subcellularLocation>
</comment>
<protein>
    <recommendedName>
        <fullName evidence="8">Probable membrane transporter protein</fullName>
    </recommendedName>
</protein>
<evidence type="ECO:0000313" key="9">
    <source>
        <dbReference type="EMBL" id="KAF1036854.1"/>
    </source>
</evidence>
<keyword evidence="3" id="KW-0813">Transport</keyword>
<evidence type="ECO:0000256" key="7">
    <source>
        <dbReference type="ARBA" id="ARBA00023136"/>
    </source>
</evidence>
<evidence type="ECO:0000256" key="5">
    <source>
        <dbReference type="ARBA" id="ARBA00022692"/>
    </source>
</evidence>